<feature type="region of interest" description="Disordered" evidence="1">
    <location>
        <begin position="63"/>
        <end position="99"/>
    </location>
</feature>
<evidence type="ECO:0000313" key="2">
    <source>
        <dbReference type="EMBL" id="MFB0835835.1"/>
    </source>
</evidence>
<keyword evidence="3" id="KW-1185">Reference proteome</keyword>
<comment type="caution">
    <text evidence="2">The sequence shown here is derived from an EMBL/GenBank/DDBJ whole genome shotgun (WGS) entry which is preliminary data.</text>
</comment>
<protein>
    <submittedName>
        <fullName evidence="2">Uncharacterized protein</fullName>
    </submittedName>
</protein>
<dbReference type="EMBL" id="JBHDLJ010000014">
    <property type="protein sequence ID" value="MFB0835835.1"/>
    <property type="molecule type" value="Genomic_DNA"/>
</dbReference>
<evidence type="ECO:0000256" key="1">
    <source>
        <dbReference type="SAM" id="MobiDB-lite"/>
    </source>
</evidence>
<sequence length="99" mass="10751">MVLVGTFLARCAANRLQILEGSAVEDSDAMSSSIFETVAKSRGCSWKPQPRISGIHFSFMERKRQPVGTSSRQPLHPTVPDMHGAPVAAMPPADEDLPF</sequence>
<reference evidence="2 3" key="1">
    <citation type="submission" date="2024-09" db="EMBL/GenBank/DDBJ databases">
        <authorList>
            <person name="Salinas-Garcia M.A."/>
            <person name="Prieme A."/>
        </authorList>
    </citation>
    <scope>NUCLEOTIDE SEQUENCE [LARGE SCALE GENOMIC DNA]</scope>
    <source>
        <strain evidence="2 3">DSM 21081</strain>
    </source>
</reference>
<name>A0ABV4UQ99_9MICC</name>
<proteinExistence type="predicted"/>
<dbReference type="RefSeq" id="WP_373973011.1">
    <property type="nucleotide sequence ID" value="NZ_JBHDLJ010000014.1"/>
</dbReference>
<dbReference type="Proteomes" id="UP001575652">
    <property type="component" value="Unassembled WGS sequence"/>
</dbReference>
<organism evidence="2 3">
    <name type="scientific">Arthrobacter halodurans</name>
    <dbReference type="NCBI Taxonomy" id="516699"/>
    <lineage>
        <taxon>Bacteria</taxon>
        <taxon>Bacillati</taxon>
        <taxon>Actinomycetota</taxon>
        <taxon>Actinomycetes</taxon>
        <taxon>Micrococcales</taxon>
        <taxon>Micrococcaceae</taxon>
        <taxon>Arthrobacter</taxon>
    </lineage>
</organism>
<evidence type="ECO:0000313" key="3">
    <source>
        <dbReference type="Proteomes" id="UP001575652"/>
    </source>
</evidence>
<gene>
    <name evidence="2" type="ORF">ACETWP_14680</name>
</gene>
<accession>A0ABV4UQ99</accession>